<evidence type="ECO:0000313" key="1">
    <source>
        <dbReference type="EMBL" id="QIB69942.1"/>
    </source>
</evidence>
<accession>A0A858BX04</accession>
<gene>
    <name evidence="1" type="ORF">Ami103574_11690</name>
</gene>
<reference evidence="1 2" key="1">
    <citation type="submission" date="2020-02" db="EMBL/GenBank/DDBJ databases">
        <authorList>
            <person name="Kim Y.B."/>
            <person name="Roh S.W."/>
        </authorList>
    </citation>
    <scope>NUCLEOTIDE SEQUENCE [LARGE SCALE GENOMIC DNA]</scope>
    <source>
        <strain evidence="1 2">DSM 103574</strain>
    </source>
</reference>
<dbReference type="AlphaFoldDB" id="A0A858BX04"/>
<keyword evidence="2" id="KW-1185">Reference proteome</keyword>
<evidence type="ECO:0000313" key="2">
    <source>
        <dbReference type="Proteomes" id="UP000466848"/>
    </source>
</evidence>
<dbReference type="Proteomes" id="UP000466848">
    <property type="component" value="Chromosome"/>
</dbReference>
<proteinExistence type="predicted"/>
<name>A0A858BX04_9FIRM</name>
<dbReference type="RefSeq" id="WP_163067182.1">
    <property type="nucleotide sequence ID" value="NZ_CP048649.1"/>
</dbReference>
<dbReference type="KEGG" id="abut:Ami103574_11690"/>
<organism evidence="1 2">
    <name type="scientific">Aminipila butyrica</name>
    <dbReference type="NCBI Taxonomy" id="433296"/>
    <lineage>
        <taxon>Bacteria</taxon>
        <taxon>Bacillati</taxon>
        <taxon>Bacillota</taxon>
        <taxon>Clostridia</taxon>
        <taxon>Peptostreptococcales</taxon>
        <taxon>Anaerovoracaceae</taxon>
        <taxon>Aminipila</taxon>
    </lineage>
</organism>
<protein>
    <submittedName>
        <fullName evidence="1">Uncharacterized protein</fullName>
    </submittedName>
</protein>
<sequence>MKKNIIIFCLVLSNIISAVAFMNLNHKYSILENAESQTLYNIVGGNSNWILSDGFIQTNKNNLYISPGKLEYIGNLALDIKNLKLEIESNNETLFLTSFESNSGRNLIEDKEIYLGTFSSQKTNSEKIDNISNDKMIVKLEYVTKDNTQKNIEFKIKGNTVLE</sequence>
<dbReference type="EMBL" id="CP048649">
    <property type="protein sequence ID" value="QIB69942.1"/>
    <property type="molecule type" value="Genomic_DNA"/>
</dbReference>